<dbReference type="KEGG" id="gfo:GFO_2799"/>
<dbReference type="AlphaFoldDB" id="A0M558"/>
<gene>
    <name evidence="1" type="ordered locus">GFO_2799</name>
</gene>
<accession>A0M558</accession>
<dbReference type="STRING" id="411154.GFO_2799"/>
<evidence type="ECO:0000313" key="1">
    <source>
        <dbReference type="EMBL" id="CAL67753.1"/>
    </source>
</evidence>
<proteinExistence type="predicted"/>
<evidence type="ECO:0000313" key="2">
    <source>
        <dbReference type="Proteomes" id="UP000000755"/>
    </source>
</evidence>
<dbReference type="HOGENOM" id="CLU_3344193_0_0_10"/>
<name>A0M558_CHRFK</name>
<protein>
    <submittedName>
        <fullName evidence="1">Uncharacterized protein</fullName>
    </submittedName>
</protein>
<dbReference type="Proteomes" id="UP000000755">
    <property type="component" value="Chromosome"/>
</dbReference>
<reference evidence="1 2" key="1">
    <citation type="journal article" date="2006" name="Environ. Microbiol.">
        <title>Whole genome analysis of the marine Bacteroidetes'Gramella forsetii' reveals adaptations to degradation of polymeric organic matter.</title>
        <authorList>
            <person name="Bauer M."/>
            <person name="Kube M."/>
            <person name="Teeling H."/>
            <person name="Richter M."/>
            <person name="Lombardot T."/>
            <person name="Allers E."/>
            <person name="Wuerdemann C.A."/>
            <person name="Quast C."/>
            <person name="Kuhl H."/>
            <person name="Knaust F."/>
            <person name="Woebken D."/>
            <person name="Bischof K."/>
            <person name="Mussmann M."/>
            <person name="Choudhuri J.V."/>
            <person name="Meyer F."/>
            <person name="Reinhardt R."/>
            <person name="Amann R.I."/>
            <person name="Gloeckner F.O."/>
        </authorList>
    </citation>
    <scope>NUCLEOTIDE SEQUENCE [LARGE SCALE GENOMIC DNA]</scope>
    <source>
        <strain evidence="1 2">KT0803</strain>
    </source>
</reference>
<organism evidence="1 2">
    <name type="scientific">Christiangramia forsetii (strain DSM 17595 / CGMCC 1.15422 / KT0803)</name>
    <name type="common">Gramella forsetii</name>
    <dbReference type="NCBI Taxonomy" id="411154"/>
    <lineage>
        <taxon>Bacteria</taxon>
        <taxon>Pseudomonadati</taxon>
        <taxon>Bacteroidota</taxon>
        <taxon>Flavobacteriia</taxon>
        <taxon>Flavobacteriales</taxon>
        <taxon>Flavobacteriaceae</taxon>
        <taxon>Christiangramia</taxon>
    </lineage>
</organism>
<dbReference type="EMBL" id="CU207366">
    <property type="protein sequence ID" value="CAL67753.1"/>
    <property type="molecule type" value="Genomic_DNA"/>
</dbReference>
<sequence>MTSRYALLPDLTNDNYFTNLNDQFQDLGNLLWPIESL</sequence>